<dbReference type="EMBL" id="FORI01000007">
    <property type="protein sequence ID" value="SFI88098.1"/>
    <property type="molecule type" value="Genomic_DNA"/>
</dbReference>
<evidence type="ECO:0000313" key="2">
    <source>
        <dbReference type="Proteomes" id="UP000182737"/>
    </source>
</evidence>
<reference evidence="2" key="1">
    <citation type="submission" date="2016-10" db="EMBL/GenBank/DDBJ databases">
        <authorList>
            <person name="Varghese N."/>
            <person name="Submissions S."/>
        </authorList>
    </citation>
    <scope>NUCLEOTIDE SEQUENCE [LARGE SCALE GENOMIC DNA]</scope>
    <source>
        <strain evidence="2">XBD1002</strain>
    </source>
</reference>
<dbReference type="Proteomes" id="UP000182737">
    <property type="component" value="Unassembled WGS sequence"/>
</dbReference>
<organism evidence="1 2">
    <name type="scientific">Treponema bryantii</name>
    <dbReference type="NCBI Taxonomy" id="163"/>
    <lineage>
        <taxon>Bacteria</taxon>
        <taxon>Pseudomonadati</taxon>
        <taxon>Spirochaetota</taxon>
        <taxon>Spirochaetia</taxon>
        <taxon>Spirochaetales</taxon>
        <taxon>Treponemataceae</taxon>
        <taxon>Treponema</taxon>
    </lineage>
</organism>
<proteinExistence type="predicted"/>
<name>A0A1I3LTK2_9SPIR</name>
<accession>A0A1I3LTK2</accession>
<sequence length="115" mass="13413">MGKGFRGICNKCGAEENFFLGCGMMPLYGKERVLFVCPECGTWKLSLIKADNNRKLKCKNCNKVMEKLTWKKLNEAYNINYEFEMIIKKIPYLKKLKCKECDDLLEIKSGIILWD</sequence>
<evidence type="ECO:0000313" key="1">
    <source>
        <dbReference type="EMBL" id="SFI88098.1"/>
    </source>
</evidence>
<gene>
    <name evidence="1" type="ORF">SAMN04487775_107188</name>
</gene>
<dbReference type="RefSeq" id="WP_074932458.1">
    <property type="nucleotide sequence ID" value="NZ_FORI01000007.1"/>
</dbReference>
<dbReference type="AlphaFoldDB" id="A0A1I3LTK2"/>
<protein>
    <submittedName>
        <fullName evidence="1">Uncharacterized protein</fullName>
    </submittedName>
</protein>
<keyword evidence="2" id="KW-1185">Reference proteome</keyword>